<organism evidence="2 3">
    <name type="scientific">Romanomermis culicivorax</name>
    <name type="common">Nematode worm</name>
    <dbReference type="NCBI Taxonomy" id="13658"/>
    <lineage>
        <taxon>Eukaryota</taxon>
        <taxon>Metazoa</taxon>
        <taxon>Ecdysozoa</taxon>
        <taxon>Nematoda</taxon>
        <taxon>Enoplea</taxon>
        <taxon>Dorylaimia</taxon>
        <taxon>Mermithida</taxon>
        <taxon>Mermithoidea</taxon>
        <taxon>Mermithidae</taxon>
        <taxon>Romanomermis</taxon>
    </lineage>
</organism>
<reference evidence="3" key="1">
    <citation type="submission" date="2022-11" db="UniProtKB">
        <authorList>
            <consortium name="WormBaseParasite"/>
        </authorList>
    </citation>
    <scope>IDENTIFICATION</scope>
</reference>
<keyword evidence="1" id="KW-1133">Transmembrane helix</keyword>
<evidence type="ECO:0000313" key="3">
    <source>
        <dbReference type="WBParaSite" id="nRc.2.0.1.t12824-RA"/>
    </source>
</evidence>
<dbReference type="AlphaFoldDB" id="A0A915IG95"/>
<dbReference type="WBParaSite" id="nRc.2.0.1.t12824-RA">
    <property type="protein sequence ID" value="nRc.2.0.1.t12824-RA"/>
    <property type="gene ID" value="nRc.2.0.1.g12824"/>
</dbReference>
<feature type="transmembrane region" description="Helical" evidence="1">
    <location>
        <begin position="12"/>
        <end position="40"/>
    </location>
</feature>
<name>A0A915IG95_ROMCU</name>
<keyword evidence="1" id="KW-0472">Membrane</keyword>
<evidence type="ECO:0000256" key="1">
    <source>
        <dbReference type="SAM" id="Phobius"/>
    </source>
</evidence>
<feature type="transmembrane region" description="Helical" evidence="1">
    <location>
        <begin position="46"/>
        <end position="68"/>
    </location>
</feature>
<protein>
    <submittedName>
        <fullName evidence="3">Uncharacterized protein</fullName>
    </submittedName>
</protein>
<dbReference type="Proteomes" id="UP000887565">
    <property type="component" value="Unplaced"/>
</dbReference>
<keyword evidence="2" id="KW-1185">Reference proteome</keyword>
<evidence type="ECO:0000313" key="2">
    <source>
        <dbReference type="Proteomes" id="UP000887565"/>
    </source>
</evidence>
<proteinExistence type="predicted"/>
<sequence>LGIFGAPACRCTTLVLALCVGLGGLVICGAGACITGFTWADDTPRSLGICLIVMGVVMIFVGFGLYFWDQCNPKDFLRRSRQNIDDASRNTQITSSQISTIQSSIVSCNGPYNDAVHSPCSSSRTAEAPPSYDDAVTEGDKTVQYRQNKVLNNSTRPSYYSAVNDSSNFVSTTADVLVLGNVWYRLSEKKDGREKEMVGETGWSGKRDALVGDGRGIGIVGEKRCPTLVRKKEWSGKLDGRGKGIT</sequence>
<keyword evidence="1" id="KW-0812">Transmembrane</keyword>
<accession>A0A915IG95</accession>